<dbReference type="PANTHER" id="PTHR33164:SF43">
    <property type="entry name" value="HTH-TYPE TRANSCRIPTIONAL REPRESSOR YETL"/>
    <property type="match status" value="1"/>
</dbReference>
<dbReference type="InterPro" id="IPR036390">
    <property type="entry name" value="WH_DNA-bd_sf"/>
</dbReference>
<keyword evidence="3" id="KW-1185">Reference proteome</keyword>
<evidence type="ECO:0000313" key="3">
    <source>
        <dbReference type="Proteomes" id="UP000295258"/>
    </source>
</evidence>
<dbReference type="Pfam" id="PF12802">
    <property type="entry name" value="MarR_2"/>
    <property type="match status" value="1"/>
</dbReference>
<dbReference type="Proteomes" id="UP000295258">
    <property type="component" value="Unassembled WGS sequence"/>
</dbReference>
<accession>A0A4R4UB42</accession>
<dbReference type="RefSeq" id="WP_132606776.1">
    <property type="nucleotide sequence ID" value="NZ_SMKO01000356.1"/>
</dbReference>
<reference evidence="2 3" key="1">
    <citation type="submission" date="2019-03" db="EMBL/GenBank/DDBJ databases">
        <title>Draft genome sequences of novel Actinobacteria.</title>
        <authorList>
            <person name="Sahin N."/>
            <person name="Ay H."/>
            <person name="Saygin H."/>
        </authorList>
    </citation>
    <scope>NUCLEOTIDE SEQUENCE [LARGE SCALE GENOMIC DNA]</scope>
    <source>
        <strain evidence="2 3">KC310</strain>
    </source>
</reference>
<dbReference type="SUPFAM" id="SSF46785">
    <property type="entry name" value="Winged helix' DNA-binding domain"/>
    <property type="match status" value="1"/>
</dbReference>
<dbReference type="SMART" id="SM00347">
    <property type="entry name" value="HTH_MARR"/>
    <property type="match status" value="1"/>
</dbReference>
<sequence length="148" mass="16053">MSDETALLVADVFEAAGALRRLGEHTAQSQGLTQARWQVLSVASEEALTVPQAARRLGVSRQNVQRVANDLVALGHAAYEPNPDHRGSPLLTLTLSGREALARVTARASALHRELFAALADEEISAARDFLRRLLAELDRHEGVSGRR</sequence>
<name>A0A4R4UB42_9ACTN</name>
<comment type="caution">
    <text evidence="2">The sequence shown here is derived from an EMBL/GenBank/DDBJ whole genome shotgun (WGS) entry which is preliminary data.</text>
</comment>
<dbReference type="GO" id="GO:0003700">
    <property type="term" value="F:DNA-binding transcription factor activity"/>
    <property type="evidence" value="ECO:0007669"/>
    <property type="project" value="InterPro"/>
</dbReference>
<feature type="domain" description="HTH marR-type" evidence="1">
    <location>
        <begin position="5"/>
        <end position="136"/>
    </location>
</feature>
<dbReference type="PROSITE" id="PS50995">
    <property type="entry name" value="HTH_MARR_2"/>
    <property type="match status" value="1"/>
</dbReference>
<dbReference type="Gene3D" id="1.10.10.10">
    <property type="entry name" value="Winged helix-like DNA-binding domain superfamily/Winged helix DNA-binding domain"/>
    <property type="match status" value="1"/>
</dbReference>
<dbReference type="InterPro" id="IPR039422">
    <property type="entry name" value="MarR/SlyA-like"/>
</dbReference>
<dbReference type="InterPro" id="IPR000835">
    <property type="entry name" value="HTH_MarR-typ"/>
</dbReference>
<organism evidence="2 3">
    <name type="scientific">Nonomuraea deserti</name>
    <dbReference type="NCBI Taxonomy" id="1848322"/>
    <lineage>
        <taxon>Bacteria</taxon>
        <taxon>Bacillati</taxon>
        <taxon>Actinomycetota</taxon>
        <taxon>Actinomycetes</taxon>
        <taxon>Streptosporangiales</taxon>
        <taxon>Streptosporangiaceae</taxon>
        <taxon>Nonomuraea</taxon>
    </lineage>
</organism>
<gene>
    <name evidence="2" type="ORF">E1292_49765</name>
</gene>
<proteinExistence type="predicted"/>
<dbReference type="EMBL" id="SMKO01000356">
    <property type="protein sequence ID" value="TDC83849.1"/>
    <property type="molecule type" value="Genomic_DNA"/>
</dbReference>
<evidence type="ECO:0000313" key="2">
    <source>
        <dbReference type="EMBL" id="TDC83849.1"/>
    </source>
</evidence>
<dbReference type="AlphaFoldDB" id="A0A4R4UB42"/>
<dbReference type="PANTHER" id="PTHR33164">
    <property type="entry name" value="TRANSCRIPTIONAL REGULATOR, MARR FAMILY"/>
    <property type="match status" value="1"/>
</dbReference>
<dbReference type="InterPro" id="IPR036388">
    <property type="entry name" value="WH-like_DNA-bd_sf"/>
</dbReference>
<protein>
    <submittedName>
        <fullName evidence="2">MarR family transcriptional regulator</fullName>
    </submittedName>
</protein>
<dbReference type="GO" id="GO:0006950">
    <property type="term" value="P:response to stress"/>
    <property type="evidence" value="ECO:0007669"/>
    <property type="project" value="TreeGrafter"/>
</dbReference>
<evidence type="ECO:0000259" key="1">
    <source>
        <dbReference type="PROSITE" id="PS50995"/>
    </source>
</evidence>